<reference evidence="7 8" key="1">
    <citation type="submission" date="2021-03" db="EMBL/GenBank/DDBJ databases">
        <title>Genomic Encyclopedia of Type Strains, Phase IV (KMG-IV): sequencing the most valuable type-strain genomes for metagenomic binning, comparative biology and taxonomic classification.</title>
        <authorList>
            <person name="Goeker M."/>
        </authorList>
    </citation>
    <scope>NUCLEOTIDE SEQUENCE [LARGE SCALE GENOMIC DNA]</scope>
    <source>
        <strain evidence="7 8">DSM 24738</strain>
    </source>
</reference>
<keyword evidence="4 6" id="KW-1133">Transmembrane helix</keyword>
<feature type="transmembrane region" description="Helical" evidence="6">
    <location>
        <begin position="41"/>
        <end position="64"/>
    </location>
</feature>
<evidence type="ECO:0000256" key="2">
    <source>
        <dbReference type="ARBA" id="ARBA00005268"/>
    </source>
</evidence>
<comment type="similarity">
    <text evidence="2">Belongs to the UPF0014 family.</text>
</comment>
<name>A0ABS4GSW9_9BACL</name>
<organism evidence="7 8">
    <name type="scientific">Ammoniphilus resinae</name>
    <dbReference type="NCBI Taxonomy" id="861532"/>
    <lineage>
        <taxon>Bacteria</taxon>
        <taxon>Bacillati</taxon>
        <taxon>Bacillota</taxon>
        <taxon>Bacilli</taxon>
        <taxon>Bacillales</taxon>
        <taxon>Paenibacillaceae</taxon>
        <taxon>Aneurinibacillus group</taxon>
        <taxon>Ammoniphilus</taxon>
    </lineage>
</organism>
<proteinExistence type="inferred from homology"/>
<dbReference type="Proteomes" id="UP001519343">
    <property type="component" value="Unassembled WGS sequence"/>
</dbReference>
<evidence type="ECO:0000313" key="8">
    <source>
        <dbReference type="Proteomes" id="UP001519343"/>
    </source>
</evidence>
<dbReference type="InterPro" id="IPR005226">
    <property type="entry name" value="UPF0014_fam"/>
</dbReference>
<dbReference type="EMBL" id="JAGGKT010000011">
    <property type="protein sequence ID" value="MBP1933380.1"/>
    <property type="molecule type" value="Genomic_DNA"/>
</dbReference>
<comment type="caution">
    <text evidence="7">The sequence shown here is derived from an EMBL/GenBank/DDBJ whole genome shotgun (WGS) entry which is preliminary data.</text>
</comment>
<feature type="transmembrane region" description="Helical" evidence="6">
    <location>
        <begin position="137"/>
        <end position="155"/>
    </location>
</feature>
<evidence type="ECO:0000313" key="7">
    <source>
        <dbReference type="EMBL" id="MBP1933380.1"/>
    </source>
</evidence>
<feature type="transmembrane region" description="Helical" evidence="6">
    <location>
        <begin position="70"/>
        <end position="93"/>
    </location>
</feature>
<dbReference type="Pfam" id="PF03649">
    <property type="entry name" value="UPF0014"/>
    <property type="match status" value="1"/>
</dbReference>
<sequence length="204" mass="22962">MLSFIFSLTNWLHIFAYILFMTLVAAITARKRGKAIPFAGITSFCSIFICWLITVPLWVIFQVIPLETPQVLAVSGMVIGNAMTSTGLTFHLLQREYTQTKDLIETKLALGFTMYQASQEWIQQTVRTILIPNIDTLKTVGLVQMPGMMTGMILAGSPPYQAVRFQIVIMFSITAVVVISGIMVSVASYRFYFDKKVRLKRTET</sequence>
<dbReference type="PANTHER" id="PTHR30028">
    <property type="entry name" value="UPF0014 INNER MEMBRANE PROTEIN YBBM-RELATED"/>
    <property type="match status" value="1"/>
</dbReference>
<protein>
    <submittedName>
        <fullName evidence="7">ABC transport system permease protein</fullName>
    </submittedName>
</protein>
<feature type="transmembrane region" description="Helical" evidence="6">
    <location>
        <begin position="12"/>
        <end position="29"/>
    </location>
</feature>
<accession>A0ABS4GSW9</accession>
<comment type="subcellular location">
    <subcellularLocation>
        <location evidence="1">Membrane</location>
        <topology evidence="1">Multi-pass membrane protein</topology>
    </subcellularLocation>
</comment>
<feature type="transmembrane region" description="Helical" evidence="6">
    <location>
        <begin position="167"/>
        <end position="192"/>
    </location>
</feature>
<keyword evidence="3 6" id="KW-0812">Transmembrane</keyword>
<keyword evidence="5 6" id="KW-0472">Membrane</keyword>
<keyword evidence="8" id="KW-1185">Reference proteome</keyword>
<evidence type="ECO:0000256" key="3">
    <source>
        <dbReference type="ARBA" id="ARBA00022692"/>
    </source>
</evidence>
<evidence type="ECO:0000256" key="5">
    <source>
        <dbReference type="ARBA" id="ARBA00023136"/>
    </source>
</evidence>
<evidence type="ECO:0000256" key="4">
    <source>
        <dbReference type="ARBA" id="ARBA00022989"/>
    </source>
</evidence>
<evidence type="ECO:0000256" key="1">
    <source>
        <dbReference type="ARBA" id="ARBA00004141"/>
    </source>
</evidence>
<gene>
    <name evidence="7" type="ORF">J2Z37_003393</name>
</gene>
<evidence type="ECO:0000256" key="6">
    <source>
        <dbReference type="SAM" id="Phobius"/>
    </source>
</evidence>
<dbReference type="PANTHER" id="PTHR30028:SF0">
    <property type="entry name" value="PROTEIN ALUMINUM SENSITIVE 3"/>
    <property type="match status" value="1"/>
</dbReference>